<keyword evidence="10" id="KW-0443">Lipid metabolism</keyword>
<comment type="catalytic activity">
    <reaction evidence="14">
        <text>a CDP-1,2-diacyl-sn-glycerol + sn-glycerol 3-phosphate = a 1,2-diacyl-sn-glycero-3-phospho-(1'-sn-glycero-3'-phosphate) + CMP + H(+)</text>
        <dbReference type="Rhea" id="RHEA:12593"/>
        <dbReference type="ChEBI" id="CHEBI:15378"/>
        <dbReference type="ChEBI" id="CHEBI:57597"/>
        <dbReference type="ChEBI" id="CHEBI:58332"/>
        <dbReference type="ChEBI" id="CHEBI:60110"/>
        <dbReference type="ChEBI" id="CHEBI:60377"/>
        <dbReference type="EC" id="2.7.8.5"/>
    </reaction>
</comment>
<evidence type="ECO:0000256" key="3">
    <source>
        <dbReference type="ARBA" id="ARBA00010441"/>
    </source>
</evidence>
<dbReference type="InterPro" id="IPR000462">
    <property type="entry name" value="CDP-OH_P_trans"/>
</dbReference>
<evidence type="ECO:0000256" key="15">
    <source>
        <dbReference type="RuleBase" id="RU003750"/>
    </source>
</evidence>
<evidence type="ECO:0000256" key="11">
    <source>
        <dbReference type="ARBA" id="ARBA00023136"/>
    </source>
</evidence>
<gene>
    <name evidence="17" type="ORF">C9I89_13295</name>
</gene>
<evidence type="ECO:0000256" key="13">
    <source>
        <dbReference type="ARBA" id="ARBA00023264"/>
    </source>
</evidence>
<evidence type="ECO:0000256" key="6">
    <source>
        <dbReference type="ARBA" id="ARBA00022516"/>
    </source>
</evidence>
<keyword evidence="13" id="KW-1208">Phospholipid metabolism</keyword>
<comment type="caution">
    <text evidence="17">The sequence shown here is derived from an EMBL/GenBank/DDBJ whole genome shotgun (WGS) entry which is preliminary data.</text>
</comment>
<evidence type="ECO:0000313" key="18">
    <source>
        <dbReference type="Proteomes" id="UP000240904"/>
    </source>
</evidence>
<evidence type="ECO:0000256" key="2">
    <source>
        <dbReference type="ARBA" id="ARBA00005042"/>
    </source>
</evidence>
<evidence type="ECO:0000256" key="7">
    <source>
        <dbReference type="ARBA" id="ARBA00022679"/>
    </source>
</evidence>
<keyword evidence="7 15" id="KW-0808">Transferase</keyword>
<feature type="transmembrane region" description="Helical" evidence="16">
    <location>
        <begin position="74"/>
        <end position="92"/>
    </location>
</feature>
<evidence type="ECO:0000256" key="9">
    <source>
        <dbReference type="ARBA" id="ARBA00022989"/>
    </source>
</evidence>
<dbReference type="PANTHER" id="PTHR14269">
    <property type="entry name" value="CDP-DIACYLGLYCEROL--GLYCEROL-3-PHOSPHATE 3-PHOSPHATIDYLTRANSFERASE-RELATED"/>
    <property type="match status" value="1"/>
</dbReference>
<dbReference type="GO" id="GO:0046474">
    <property type="term" value="P:glycerophospholipid biosynthetic process"/>
    <property type="evidence" value="ECO:0007669"/>
    <property type="project" value="TreeGrafter"/>
</dbReference>
<dbReference type="InterPro" id="IPR004570">
    <property type="entry name" value="Phosphatidylglycerol_P_synth"/>
</dbReference>
<evidence type="ECO:0000313" key="17">
    <source>
        <dbReference type="EMBL" id="PSW04301.1"/>
    </source>
</evidence>
<organism evidence="17 18">
    <name type="scientific">Photobacterium lipolyticum</name>
    <dbReference type="NCBI Taxonomy" id="266810"/>
    <lineage>
        <taxon>Bacteria</taxon>
        <taxon>Pseudomonadati</taxon>
        <taxon>Pseudomonadota</taxon>
        <taxon>Gammaproteobacteria</taxon>
        <taxon>Vibrionales</taxon>
        <taxon>Vibrionaceae</taxon>
        <taxon>Photobacterium</taxon>
    </lineage>
</organism>
<protein>
    <recommendedName>
        <fullName evidence="5">CDP-diacylglycerol--glycerol-3-phosphate 3-phosphatidyltransferase</fullName>
        <ecNumber evidence="4">2.7.8.5</ecNumber>
    </recommendedName>
</protein>
<evidence type="ECO:0000256" key="8">
    <source>
        <dbReference type="ARBA" id="ARBA00022692"/>
    </source>
</evidence>
<dbReference type="AlphaFoldDB" id="A0A2T3MWM6"/>
<sequence length="192" mass="21252">MTSGVIKLIPNIITTLRLILALPICLLILDENYPAVLWIAFVAGLSDGVDGWFARKMNAESRYGAIVDPLSDKAMLISAYIAFVVVGLLPWWVAVIIVMRDVVIITGALAYHWRFGRYDVAPSIWGKASTAVQILYALMLLTHQVYPVFPVSSFQIGLWLVIIMVVVSGGHYVYTWGVKARALQKGKNQSDT</sequence>
<dbReference type="PIRSF" id="PIRSF000847">
    <property type="entry name" value="Phos_ph_gly_syn"/>
    <property type="match status" value="1"/>
</dbReference>
<dbReference type="InterPro" id="IPR043130">
    <property type="entry name" value="CDP-OH_PTrfase_TM_dom"/>
</dbReference>
<dbReference type="PANTHER" id="PTHR14269:SF11">
    <property type="entry name" value="CDP-DIACYLGLYCEROL--GLYCEROL-3-PHOSPHATE 3-PHOSPHATIDYLTRANSFERASE"/>
    <property type="match status" value="1"/>
</dbReference>
<dbReference type="RefSeq" id="WP_107283829.1">
    <property type="nucleotide sequence ID" value="NZ_PYMC01000009.1"/>
</dbReference>
<feature type="transmembrane region" description="Helical" evidence="16">
    <location>
        <begin position="128"/>
        <end position="146"/>
    </location>
</feature>
<dbReference type="EMBL" id="PYMC01000009">
    <property type="protein sequence ID" value="PSW04301.1"/>
    <property type="molecule type" value="Genomic_DNA"/>
</dbReference>
<dbReference type="InterPro" id="IPR048254">
    <property type="entry name" value="CDP_ALCOHOL_P_TRANSF_CS"/>
</dbReference>
<dbReference type="Pfam" id="PF01066">
    <property type="entry name" value="CDP-OH_P_transf"/>
    <property type="match status" value="1"/>
</dbReference>
<comment type="similarity">
    <text evidence="3 15">Belongs to the CDP-alcohol phosphatidyltransferase class-I family.</text>
</comment>
<comment type="subcellular location">
    <subcellularLocation>
        <location evidence="1">Membrane</location>
        <topology evidence="1">Multi-pass membrane protein</topology>
    </subcellularLocation>
</comment>
<keyword evidence="18" id="KW-1185">Reference proteome</keyword>
<keyword evidence="8 16" id="KW-0812">Transmembrane</keyword>
<evidence type="ECO:0000256" key="12">
    <source>
        <dbReference type="ARBA" id="ARBA00023209"/>
    </source>
</evidence>
<feature type="transmembrane region" description="Helical" evidence="16">
    <location>
        <begin position="158"/>
        <end position="177"/>
    </location>
</feature>
<dbReference type="GO" id="GO:0008444">
    <property type="term" value="F:CDP-diacylglycerol-glycerol-3-phosphate 3-phosphatidyltransferase activity"/>
    <property type="evidence" value="ECO:0007669"/>
    <property type="project" value="UniProtKB-EC"/>
</dbReference>
<evidence type="ECO:0000256" key="1">
    <source>
        <dbReference type="ARBA" id="ARBA00004141"/>
    </source>
</evidence>
<dbReference type="Proteomes" id="UP000240904">
    <property type="component" value="Unassembled WGS sequence"/>
</dbReference>
<keyword evidence="11 16" id="KW-0472">Membrane</keyword>
<dbReference type="OrthoDB" id="9796672at2"/>
<keyword evidence="9 16" id="KW-1133">Transmembrane helix</keyword>
<dbReference type="InterPro" id="IPR050324">
    <property type="entry name" value="CDP-alcohol_PTase-I"/>
</dbReference>
<dbReference type="Gene3D" id="1.20.120.1760">
    <property type="match status" value="1"/>
</dbReference>
<evidence type="ECO:0000256" key="5">
    <source>
        <dbReference type="ARBA" id="ARBA00014944"/>
    </source>
</evidence>
<dbReference type="PROSITE" id="PS00379">
    <property type="entry name" value="CDP_ALCOHOL_P_TRANSF"/>
    <property type="match status" value="1"/>
</dbReference>
<evidence type="ECO:0000256" key="14">
    <source>
        <dbReference type="ARBA" id="ARBA00048586"/>
    </source>
</evidence>
<keyword evidence="12" id="KW-0594">Phospholipid biosynthesis</keyword>
<dbReference type="EC" id="2.7.8.5" evidence="4"/>
<evidence type="ECO:0000256" key="4">
    <source>
        <dbReference type="ARBA" id="ARBA00013170"/>
    </source>
</evidence>
<name>A0A2T3MWM6_9GAMM</name>
<accession>A0A2T3MWM6</accession>
<evidence type="ECO:0000256" key="16">
    <source>
        <dbReference type="SAM" id="Phobius"/>
    </source>
</evidence>
<comment type="pathway">
    <text evidence="2">Phospholipid metabolism; phosphatidylglycerol biosynthesis; phosphatidylglycerol from CDP-diacylglycerol: step 1/2.</text>
</comment>
<keyword evidence="6" id="KW-0444">Lipid biosynthesis</keyword>
<proteinExistence type="inferred from homology"/>
<reference evidence="17 18" key="1">
    <citation type="submission" date="2018-03" db="EMBL/GenBank/DDBJ databases">
        <title>Whole genome sequencing of Histamine producing bacteria.</title>
        <authorList>
            <person name="Butler K."/>
        </authorList>
    </citation>
    <scope>NUCLEOTIDE SEQUENCE [LARGE SCALE GENOMIC DNA]</scope>
    <source>
        <strain evidence="17 18">DSM 16190</strain>
    </source>
</reference>
<evidence type="ECO:0000256" key="10">
    <source>
        <dbReference type="ARBA" id="ARBA00023098"/>
    </source>
</evidence>
<dbReference type="GO" id="GO:0016020">
    <property type="term" value="C:membrane"/>
    <property type="evidence" value="ECO:0007669"/>
    <property type="project" value="UniProtKB-SubCell"/>
</dbReference>